<accession>A0A5M8Q0M5</accession>
<dbReference type="Proteomes" id="UP000324767">
    <property type="component" value="Unassembled WGS sequence"/>
</dbReference>
<feature type="region of interest" description="Disordered" evidence="1">
    <location>
        <begin position="25"/>
        <end position="46"/>
    </location>
</feature>
<gene>
    <name evidence="2" type="ORF">FRX48_00344</name>
</gene>
<organism evidence="2 3">
    <name type="scientific">Lasallia pustulata</name>
    <dbReference type="NCBI Taxonomy" id="136370"/>
    <lineage>
        <taxon>Eukaryota</taxon>
        <taxon>Fungi</taxon>
        <taxon>Dikarya</taxon>
        <taxon>Ascomycota</taxon>
        <taxon>Pezizomycotina</taxon>
        <taxon>Lecanoromycetes</taxon>
        <taxon>OSLEUM clade</taxon>
        <taxon>Umbilicariomycetidae</taxon>
        <taxon>Umbilicariales</taxon>
        <taxon>Umbilicariaceae</taxon>
        <taxon>Lasallia</taxon>
    </lineage>
</organism>
<dbReference type="AlphaFoldDB" id="A0A5M8Q0M5"/>
<dbReference type="EMBL" id="VXIT01000001">
    <property type="protein sequence ID" value="KAA6415628.1"/>
    <property type="molecule type" value="Genomic_DNA"/>
</dbReference>
<sequence>MLIVSEVLDDVKNDVGVAGVAIVELGESDDDTDDDHRVDDEANEPEPLGIVGVETNWGVSVVEVVRGLGEKGTGRGDVADEFDELDENEADACNGNTGPALEDVGDGVTKTVVSDPGSLAVTVATMVRIDGGRTAVTVSVASGAWVTVLVPILAATEVDEGELPSTATTE</sequence>
<reference evidence="2 3" key="1">
    <citation type="submission" date="2019-09" db="EMBL/GenBank/DDBJ databases">
        <title>The hologenome of the rock-dwelling lichen Lasallia pustulata.</title>
        <authorList>
            <person name="Greshake Tzovaras B."/>
            <person name="Segers F."/>
            <person name="Bicker A."/>
            <person name="Dal Grande F."/>
            <person name="Otte J."/>
            <person name="Hankeln T."/>
            <person name="Schmitt I."/>
            <person name="Ebersberger I."/>
        </authorList>
    </citation>
    <scope>NUCLEOTIDE SEQUENCE [LARGE SCALE GENOMIC DNA]</scope>
    <source>
        <strain evidence="2">A1-1</strain>
    </source>
</reference>
<evidence type="ECO:0000256" key="1">
    <source>
        <dbReference type="SAM" id="MobiDB-lite"/>
    </source>
</evidence>
<evidence type="ECO:0000313" key="2">
    <source>
        <dbReference type="EMBL" id="KAA6415628.1"/>
    </source>
</evidence>
<protein>
    <submittedName>
        <fullName evidence="2">Uncharacterized protein</fullName>
    </submittedName>
</protein>
<name>A0A5M8Q0M5_9LECA</name>
<evidence type="ECO:0000313" key="3">
    <source>
        <dbReference type="Proteomes" id="UP000324767"/>
    </source>
</evidence>
<proteinExistence type="predicted"/>
<comment type="caution">
    <text evidence="2">The sequence shown here is derived from an EMBL/GenBank/DDBJ whole genome shotgun (WGS) entry which is preliminary data.</text>
</comment>